<dbReference type="PROSITE" id="PS00376">
    <property type="entry name" value="ADOMET_SYNTHASE_1"/>
    <property type="match status" value="1"/>
</dbReference>
<dbReference type="SUPFAM" id="SSF55973">
    <property type="entry name" value="S-adenosylmethionine synthetase"/>
    <property type="match status" value="3"/>
</dbReference>
<comment type="similarity">
    <text evidence="4 15">Belongs to the AdoMet synthase family.</text>
</comment>
<evidence type="ECO:0000256" key="5">
    <source>
        <dbReference type="ARBA" id="ARBA00012828"/>
    </source>
</evidence>
<dbReference type="RefSeq" id="WP_063625966.1">
    <property type="nucleotide sequence ID" value="NZ_LVLH01000020.1"/>
</dbReference>
<name>A0A168RM18_9BACT</name>
<evidence type="ECO:0000256" key="12">
    <source>
        <dbReference type="ARBA" id="ARBA00022958"/>
    </source>
</evidence>
<dbReference type="GO" id="GO:0004478">
    <property type="term" value="F:methionine adenosyltransferase activity"/>
    <property type="evidence" value="ECO:0007669"/>
    <property type="project" value="UniProtKB-UniRule"/>
</dbReference>
<dbReference type="PATRIC" id="fig|29557.3.peg.137"/>
<dbReference type="Pfam" id="PF00438">
    <property type="entry name" value="S-AdoMet_synt_N"/>
    <property type="match status" value="1"/>
</dbReference>
<evidence type="ECO:0000256" key="1">
    <source>
        <dbReference type="ARBA" id="ARBA00001946"/>
    </source>
</evidence>
<accession>A0A168RM18</accession>
<dbReference type="InterPro" id="IPR022628">
    <property type="entry name" value="S-AdoMet_synt_N"/>
</dbReference>
<dbReference type="EMBL" id="LVLH01000020">
    <property type="protein sequence ID" value="OAB49109.1"/>
    <property type="molecule type" value="Genomic_DNA"/>
</dbReference>
<evidence type="ECO:0000256" key="10">
    <source>
        <dbReference type="ARBA" id="ARBA00022840"/>
    </source>
</evidence>
<dbReference type="GO" id="GO:0005737">
    <property type="term" value="C:cytoplasm"/>
    <property type="evidence" value="ECO:0007669"/>
    <property type="project" value="UniProtKB-SubCell"/>
</dbReference>
<keyword evidence="11 14" id="KW-0460">Magnesium</keyword>
<comment type="cofactor">
    <cofactor evidence="2">
        <name>K(+)</name>
        <dbReference type="ChEBI" id="CHEBI:29103"/>
    </cofactor>
</comment>
<keyword evidence="10" id="KW-0067">ATP-binding</keyword>
<evidence type="ECO:0000259" key="18">
    <source>
        <dbReference type="Pfam" id="PF02773"/>
    </source>
</evidence>
<evidence type="ECO:0000256" key="13">
    <source>
        <dbReference type="NCBIfam" id="TIGR01034"/>
    </source>
</evidence>
<evidence type="ECO:0000256" key="3">
    <source>
        <dbReference type="ARBA" id="ARBA00005224"/>
    </source>
</evidence>
<evidence type="ECO:0000256" key="4">
    <source>
        <dbReference type="ARBA" id="ARBA00009685"/>
    </source>
</evidence>
<feature type="domain" description="S-adenosylmethionine synthetase C-terminal" evidence="18">
    <location>
        <begin position="237"/>
        <end position="377"/>
    </location>
</feature>
<dbReference type="PROSITE" id="PS00377">
    <property type="entry name" value="ADOMET_SYNTHASE_2"/>
    <property type="match status" value="1"/>
</dbReference>
<dbReference type="STRING" id="29557.MGALLINA_01530"/>
<dbReference type="EC" id="2.5.1.6" evidence="5 13"/>
<dbReference type="InterPro" id="IPR022636">
    <property type="entry name" value="S-AdoMet_synthetase_sfam"/>
</dbReference>
<comment type="subunit">
    <text evidence="14">Homotetramer.</text>
</comment>
<evidence type="ECO:0000256" key="2">
    <source>
        <dbReference type="ARBA" id="ARBA00001958"/>
    </source>
</evidence>
<comment type="cofactor">
    <cofactor evidence="1">
        <name>Mg(2+)</name>
        <dbReference type="ChEBI" id="CHEBI:18420"/>
    </cofactor>
</comment>
<evidence type="ECO:0000256" key="14">
    <source>
        <dbReference type="RuleBase" id="RU000542"/>
    </source>
</evidence>
<evidence type="ECO:0000256" key="8">
    <source>
        <dbReference type="ARBA" id="ARBA00022723"/>
    </source>
</evidence>
<evidence type="ECO:0000256" key="11">
    <source>
        <dbReference type="ARBA" id="ARBA00022842"/>
    </source>
</evidence>
<dbReference type="AlphaFoldDB" id="A0A168RM18"/>
<feature type="domain" description="S-adenosylmethionine synthetase N-terminal" evidence="16">
    <location>
        <begin position="5"/>
        <end position="95"/>
    </location>
</feature>
<dbReference type="Pfam" id="PF02773">
    <property type="entry name" value="S-AdoMet_synt_C"/>
    <property type="match status" value="1"/>
</dbReference>
<dbReference type="UniPathway" id="UPA00315">
    <property type="reaction ID" value="UER00080"/>
</dbReference>
<dbReference type="Pfam" id="PF02772">
    <property type="entry name" value="S-AdoMet_synt_M"/>
    <property type="match status" value="1"/>
</dbReference>
<dbReference type="CDD" id="cd18079">
    <property type="entry name" value="S-AdoMet_synt"/>
    <property type="match status" value="1"/>
</dbReference>
<keyword evidence="8 14" id="KW-0479">Metal-binding</keyword>
<dbReference type="GO" id="GO:0005524">
    <property type="term" value="F:ATP binding"/>
    <property type="evidence" value="ECO:0007669"/>
    <property type="project" value="UniProtKB-KW"/>
</dbReference>
<keyword evidence="7" id="KW-0808">Transferase</keyword>
<dbReference type="GO" id="GO:0006730">
    <property type="term" value="P:one-carbon metabolic process"/>
    <property type="evidence" value="ECO:0007669"/>
    <property type="project" value="UniProtKB-KW"/>
</dbReference>
<dbReference type="Gene3D" id="3.30.300.10">
    <property type="match status" value="3"/>
</dbReference>
<organism evidence="19 20">
    <name type="scientific">Mycoplasmopsis gallinarum</name>
    <dbReference type="NCBI Taxonomy" id="29557"/>
    <lineage>
        <taxon>Bacteria</taxon>
        <taxon>Bacillati</taxon>
        <taxon>Mycoplasmatota</taxon>
        <taxon>Mycoplasmoidales</taxon>
        <taxon>Metamycoplasmataceae</taxon>
        <taxon>Mycoplasmopsis</taxon>
    </lineage>
</organism>
<dbReference type="InterPro" id="IPR022629">
    <property type="entry name" value="S-AdoMet_synt_central"/>
</dbReference>
<evidence type="ECO:0000256" key="7">
    <source>
        <dbReference type="ARBA" id="ARBA00022679"/>
    </source>
</evidence>
<sequence>MIIKNLFTSESVGVGHPDKLCDQISDAVLDAYLTQDTNARVAVETMASGKLIVVSGEITSTANVDIEKIVKNVFQRANQWNDEIQILINIQKQSPDIAQGVDLSNGEIGAGDQGIMFGFATNETAEYMPLALTLSHAILKEIENYRINEADLNQENQKFHQQIKSDMKSQVTVDYSGSKPIIDTVLVSVQHLDFINDNEEQEFKNFISNKIIKVVLNKYGFEQAKRILINPTGKFVIGGIVGDTGLTGRKIIMDTYGGAAKHGGGAFSGKDSTKVDRSAAYACRWIAKNLVAAGILPKVEIQVSYAIGIAEPTSIYVDTFGYGDNKYLQNIIQVINDVFDLRPSKIIQALELRKPIFEQTATFGHFGRNDLDLPWERLNKVEEIKTKFNQLMVK</sequence>
<dbReference type="Proteomes" id="UP000076983">
    <property type="component" value="Unassembled WGS sequence"/>
</dbReference>
<evidence type="ECO:0000256" key="6">
    <source>
        <dbReference type="ARBA" id="ARBA00022563"/>
    </source>
</evidence>
<keyword evidence="9" id="KW-0547">Nucleotide-binding</keyword>
<evidence type="ECO:0000313" key="20">
    <source>
        <dbReference type="Proteomes" id="UP000076983"/>
    </source>
</evidence>
<evidence type="ECO:0000259" key="17">
    <source>
        <dbReference type="Pfam" id="PF02772"/>
    </source>
</evidence>
<keyword evidence="6" id="KW-0554">One-carbon metabolism</keyword>
<keyword evidence="12 14" id="KW-0630">Potassium</keyword>
<comment type="caution">
    <text evidence="19">The sequence shown here is derived from an EMBL/GenBank/DDBJ whole genome shotgun (WGS) entry which is preliminary data.</text>
</comment>
<dbReference type="OrthoDB" id="9801686at2"/>
<keyword evidence="20" id="KW-1185">Reference proteome</keyword>
<dbReference type="PANTHER" id="PTHR11964">
    <property type="entry name" value="S-ADENOSYLMETHIONINE SYNTHETASE"/>
    <property type="match status" value="1"/>
</dbReference>
<evidence type="ECO:0000313" key="19">
    <source>
        <dbReference type="EMBL" id="OAB49109.1"/>
    </source>
</evidence>
<proteinExistence type="inferred from homology"/>
<dbReference type="NCBIfam" id="TIGR01034">
    <property type="entry name" value="metK"/>
    <property type="match status" value="1"/>
</dbReference>
<dbReference type="GO" id="GO:0006556">
    <property type="term" value="P:S-adenosylmethionine biosynthetic process"/>
    <property type="evidence" value="ECO:0007669"/>
    <property type="project" value="UniProtKB-UniRule"/>
</dbReference>
<feature type="domain" description="S-adenosylmethionine synthetase central" evidence="17">
    <location>
        <begin position="107"/>
        <end position="235"/>
    </location>
</feature>
<dbReference type="InterPro" id="IPR022630">
    <property type="entry name" value="S-AdoMet_synt_C"/>
</dbReference>
<dbReference type="PIRSF" id="PIRSF000497">
    <property type="entry name" value="MAT"/>
    <property type="match status" value="1"/>
</dbReference>
<dbReference type="InterPro" id="IPR022631">
    <property type="entry name" value="ADOMET_SYNTHASE_CS"/>
</dbReference>
<evidence type="ECO:0000259" key="16">
    <source>
        <dbReference type="Pfam" id="PF00438"/>
    </source>
</evidence>
<reference evidence="19 20" key="1">
    <citation type="submission" date="2016-03" db="EMBL/GenBank/DDBJ databases">
        <title>Genome sequence of Mycoplasma gallinarum strain Mgn_IPT.</title>
        <authorList>
            <person name="Yacoub E."/>
            <person name="Sirand-Pugnet P."/>
            <person name="Barre A."/>
            <person name="Maurier F."/>
            <person name="Blanchard A."/>
            <person name="Ben Abdelmoumen B.M."/>
        </authorList>
    </citation>
    <scope>NUCLEOTIDE SEQUENCE [LARGE SCALE GENOMIC DNA]</scope>
    <source>
        <strain evidence="19 20">Mgn_IPT</strain>
    </source>
</reference>
<evidence type="ECO:0000256" key="9">
    <source>
        <dbReference type="ARBA" id="ARBA00022741"/>
    </source>
</evidence>
<protein>
    <recommendedName>
        <fullName evidence="5 13">Methionine adenosyltransferase</fullName>
        <ecNumber evidence="5 13">2.5.1.6</ecNumber>
    </recommendedName>
</protein>
<dbReference type="InterPro" id="IPR002133">
    <property type="entry name" value="S-AdoMet_synthetase"/>
</dbReference>
<gene>
    <name evidence="19" type="ORF">MGALLINA_01530</name>
</gene>
<evidence type="ECO:0000256" key="15">
    <source>
        <dbReference type="RuleBase" id="RU004462"/>
    </source>
</evidence>
<comment type="pathway">
    <text evidence="3">Amino-acid biosynthesis; S-adenosyl-L-methionine biosynthesis; S-adenosyl-L-methionine from L-methionine: step 1/1.</text>
</comment>
<comment type="subcellular location">
    <subcellularLocation>
        <location evidence="14">Cytoplasm</location>
    </subcellularLocation>
</comment>
<dbReference type="GO" id="GO:0046872">
    <property type="term" value="F:metal ion binding"/>
    <property type="evidence" value="ECO:0007669"/>
    <property type="project" value="UniProtKB-KW"/>
</dbReference>